<protein>
    <submittedName>
        <fullName evidence="1">Uncharacterized protein</fullName>
    </submittedName>
</protein>
<evidence type="ECO:0000313" key="2">
    <source>
        <dbReference type="Proteomes" id="UP000004218"/>
    </source>
</evidence>
<dbReference type="STRING" id="553207.HMPREF0299_6126"/>
<sequence length="46" mass="5196">MIAELGFVMCYIVAPAFANVLRDATIQLQLSNYATSCCKRCRRPWA</sequence>
<proteinExistence type="predicted"/>
<accession>E0DCS6</accession>
<name>E0DCS6_9CORY</name>
<dbReference type="EMBL" id="ACSH02000002">
    <property type="protein sequence ID" value="EFM49951.1"/>
    <property type="molecule type" value="Genomic_DNA"/>
</dbReference>
<reference evidence="1" key="1">
    <citation type="submission" date="2010-08" db="EMBL/GenBank/DDBJ databases">
        <authorList>
            <person name="Harkins D.M."/>
            <person name="Madupu R."/>
            <person name="Durkin A.S."/>
            <person name="Torralba M."/>
            <person name="Methe B."/>
            <person name="Sutton G.G."/>
            <person name="Nelson K.E."/>
        </authorList>
    </citation>
    <scope>NUCLEOTIDE SEQUENCE [LARGE SCALE GENOMIC DNA]</scope>
    <source>
        <strain evidence="1">ATCC 14266</strain>
    </source>
</reference>
<evidence type="ECO:0000313" key="1">
    <source>
        <dbReference type="EMBL" id="EFM49951.1"/>
    </source>
</evidence>
<dbReference type="AlphaFoldDB" id="E0DCS6"/>
<comment type="caution">
    <text evidence="1">The sequence shown here is derived from an EMBL/GenBank/DDBJ whole genome shotgun (WGS) entry which is preliminary data.</text>
</comment>
<keyword evidence="2" id="KW-1185">Reference proteome</keyword>
<dbReference type="Proteomes" id="UP000004218">
    <property type="component" value="Unassembled WGS sequence"/>
</dbReference>
<organism evidence="1 2">
    <name type="scientific">Corynebacterium matruchotii ATCC 14266</name>
    <dbReference type="NCBI Taxonomy" id="553207"/>
    <lineage>
        <taxon>Bacteria</taxon>
        <taxon>Bacillati</taxon>
        <taxon>Actinomycetota</taxon>
        <taxon>Actinomycetes</taxon>
        <taxon>Mycobacteriales</taxon>
        <taxon>Corynebacteriaceae</taxon>
        <taxon>Corynebacterium</taxon>
    </lineage>
</organism>
<gene>
    <name evidence="1" type="ORF">HMPREF0299_6126</name>
</gene>